<dbReference type="STRING" id="283909.R7TA25"/>
<feature type="transmembrane region" description="Helical" evidence="6">
    <location>
        <begin position="182"/>
        <end position="202"/>
    </location>
</feature>
<evidence type="ECO:0000256" key="6">
    <source>
        <dbReference type="SAM" id="Phobius"/>
    </source>
</evidence>
<feature type="transmembrane region" description="Helical" evidence="6">
    <location>
        <begin position="321"/>
        <end position="342"/>
    </location>
</feature>
<dbReference type="FunCoup" id="R7TA25">
    <property type="interactions" value="7"/>
</dbReference>
<evidence type="ECO:0000313" key="9">
    <source>
        <dbReference type="EnsemblMetazoa" id="CapteP108687"/>
    </source>
</evidence>
<feature type="non-terminal residue" evidence="8">
    <location>
        <position position="1"/>
    </location>
</feature>
<dbReference type="OMA" id="IRIFANM"/>
<feature type="transmembrane region" description="Helical" evidence="6">
    <location>
        <begin position="454"/>
        <end position="472"/>
    </location>
</feature>
<dbReference type="AlphaFoldDB" id="R7TA25"/>
<reference evidence="9" key="3">
    <citation type="submission" date="2015-06" db="UniProtKB">
        <authorList>
            <consortium name="EnsemblMetazoa"/>
        </authorList>
    </citation>
    <scope>IDENTIFICATION</scope>
</reference>
<comment type="similarity">
    <text evidence="2">Belongs to the TMC family.</text>
</comment>
<name>R7TA25_CAPTE</name>
<dbReference type="GO" id="GO:0008381">
    <property type="term" value="F:mechanosensitive monoatomic ion channel activity"/>
    <property type="evidence" value="ECO:0007669"/>
    <property type="project" value="TreeGrafter"/>
</dbReference>
<dbReference type="OrthoDB" id="5831905at2759"/>
<reference evidence="10" key="1">
    <citation type="submission" date="2012-12" db="EMBL/GenBank/DDBJ databases">
        <authorList>
            <person name="Hellsten U."/>
            <person name="Grimwood J."/>
            <person name="Chapman J.A."/>
            <person name="Shapiro H."/>
            <person name="Aerts A."/>
            <person name="Otillar R.P."/>
            <person name="Terry A.Y."/>
            <person name="Boore J.L."/>
            <person name="Simakov O."/>
            <person name="Marletaz F."/>
            <person name="Cho S.-J."/>
            <person name="Edsinger-Gonzales E."/>
            <person name="Havlak P."/>
            <person name="Kuo D.-H."/>
            <person name="Larsson T."/>
            <person name="Lv J."/>
            <person name="Arendt D."/>
            <person name="Savage R."/>
            <person name="Osoegawa K."/>
            <person name="de Jong P."/>
            <person name="Lindberg D.R."/>
            <person name="Seaver E.C."/>
            <person name="Weisblat D.A."/>
            <person name="Putnam N.H."/>
            <person name="Grigoriev I.V."/>
            <person name="Rokhsar D.S."/>
        </authorList>
    </citation>
    <scope>NUCLEOTIDE SEQUENCE</scope>
    <source>
        <strain evidence="10">I ESC-2004</strain>
    </source>
</reference>
<evidence type="ECO:0000256" key="4">
    <source>
        <dbReference type="ARBA" id="ARBA00022989"/>
    </source>
</evidence>
<evidence type="ECO:0000259" key="7">
    <source>
        <dbReference type="Pfam" id="PF07810"/>
    </source>
</evidence>
<dbReference type="EnsemblMetazoa" id="CapteT108687">
    <property type="protein sequence ID" value="CapteP108687"/>
    <property type="gene ID" value="CapteG108687"/>
</dbReference>
<dbReference type="PANTHER" id="PTHR23302">
    <property type="entry name" value="TRANSMEMBRANE CHANNEL-RELATED"/>
    <property type="match status" value="1"/>
</dbReference>
<dbReference type="Pfam" id="PF07810">
    <property type="entry name" value="TMC"/>
    <property type="match status" value="1"/>
</dbReference>
<dbReference type="HOGENOM" id="CLU_013958_2_2_1"/>
<dbReference type="PANTHER" id="PTHR23302:SF40">
    <property type="entry name" value="TRANSMEMBRANE CHANNEL-LIKE PROTEIN"/>
    <property type="match status" value="1"/>
</dbReference>
<protein>
    <recommendedName>
        <fullName evidence="7">TMC domain-containing protein</fullName>
    </recommendedName>
</protein>
<feature type="domain" description="TMC" evidence="7">
    <location>
        <begin position="442"/>
        <end position="557"/>
    </location>
</feature>
<sequence length="664" mass="76778">DSSEGEIRENIFLQKDIMATVKNNPWRMSRKLKTLRLAKAYVEKYEGRLSRGHSYQEAWARYWHRVKRETSNFVAFFVPWEMRIKRIESHFGSVVSSYFTFLRWMFWVNIILTIMTTAFIVLPEIFIGPPMGSIPRKSVPEGEKERALNMETVIDFGGYIQYSVLFYGYYGDDQTIGQGYRLPLAYFLVGLGTYGISFVIILRKMARNSRLLNTSSQDDQYTFSWKLFTTWDYMIGNSETTKNKAAEIATNFRESISEEQEKVKKKNKKTLLALRVLANFLVCIVLASSTYAIYLLVQRSKDVEKRVERGEKVDWFTQNEVSLAMSLITAVFPSIFDLIGLMEKYHPRVNLRWQLARILVLYFMNLYTLIIALYGKILDLVSSALGSIDAAKNTTMPCNQTLMMTYLPHTPVYNLSEVFTVGTVEEIVEANCTVSPGGTALCWETMIGQEIAKLAFFDTVMTVGMVILIDFIRGLCVRYCNRCCCWDLEKKFPEYGEFKIAENLLHLIYNQATVWMGAFFSPMLPALNLVKLLIMLYIRSWAVLVCNIPHERVFKASKSNNFYYALTLLMLFLTTLMVGFLLVALEPSRECGPFTRYERSYQVFTATLTEELPTWATPIMDYIVSPGVIIPLFLLLLQVIYSCIFNVFNYCFVLLAWPFITWPR</sequence>
<evidence type="ECO:0000256" key="2">
    <source>
        <dbReference type="ARBA" id="ARBA00006510"/>
    </source>
</evidence>
<evidence type="ECO:0000256" key="1">
    <source>
        <dbReference type="ARBA" id="ARBA00004141"/>
    </source>
</evidence>
<feature type="transmembrane region" description="Helical" evidence="6">
    <location>
        <begin position="628"/>
        <end position="660"/>
    </location>
</feature>
<keyword evidence="3 6" id="KW-0812">Transmembrane</keyword>
<dbReference type="EMBL" id="KB312101">
    <property type="protein sequence ID" value="ELT87864.1"/>
    <property type="molecule type" value="Genomic_DNA"/>
</dbReference>
<keyword evidence="5 6" id="KW-0472">Membrane</keyword>
<evidence type="ECO:0000313" key="8">
    <source>
        <dbReference type="EMBL" id="ELT87864.1"/>
    </source>
</evidence>
<evidence type="ECO:0000313" key="10">
    <source>
        <dbReference type="Proteomes" id="UP000014760"/>
    </source>
</evidence>
<feature type="transmembrane region" description="Helical" evidence="6">
    <location>
        <begin position="104"/>
        <end position="127"/>
    </location>
</feature>
<dbReference type="EMBL" id="AMQN01003535">
    <property type="status" value="NOT_ANNOTATED_CDS"/>
    <property type="molecule type" value="Genomic_DNA"/>
</dbReference>
<keyword evidence="10" id="KW-1185">Reference proteome</keyword>
<feature type="transmembrane region" description="Helical" evidence="6">
    <location>
        <begin position="354"/>
        <end position="375"/>
    </location>
</feature>
<dbReference type="InterPro" id="IPR012496">
    <property type="entry name" value="TMC_dom"/>
</dbReference>
<keyword evidence="4 6" id="KW-1133">Transmembrane helix</keyword>
<evidence type="ECO:0000256" key="3">
    <source>
        <dbReference type="ARBA" id="ARBA00022692"/>
    </source>
</evidence>
<organism evidence="8">
    <name type="scientific">Capitella teleta</name>
    <name type="common">Polychaete worm</name>
    <dbReference type="NCBI Taxonomy" id="283909"/>
    <lineage>
        <taxon>Eukaryota</taxon>
        <taxon>Metazoa</taxon>
        <taxon>Spiralia</taxon>
        <taxon>Lophotrochozoa</taxon>
        <taxon>Annelida</taxon>
        <taxon>Polychaeta</taxon>
        <taxon>Sedentaria</taxon>
        <taxon>Scolecida</taxon>
        <taxon>Capitellidae</taxon>
        <taxon>Capitella</taxon>
    </lineage>
</organism>
<evidence type="ECO:0000256" key="5">
    <source>
        <dbReference type="ARBA" id="ARBA00023136"/>
    </source>
</evidence>
<dbReference type="InterPro" id="IPR038900">
    <property type="entry name" value="TMC"/>
</dbReference>
<dbReference type="GO" id="GO:0005886">
    <property type="term" value="C:plasma membrane"/>
    <property type="evidence" value="ECO:0007669"/>
    <property type="project" value="InterPro"/>
</dbReference>
<dbReference type="Proteomes" id="UP000014760">
    <property type="component" value="Unassembled WGS sequence"/>
</dbReference>
<feature type="transmembrane region" description="Helical" evidence="6">
    <location>
        <begin position="272"/>
        <end position="297"/>
    </location>
</feature>
<accession>R7TA25</accession>
<feature type="transmembrane region" description="Helical" evidence="6">
    <location>
        <begin position="562"/>
        <end position="585"/>
    </location>
</feature>
<gene>
    <name evidence="8" type="ORF">CAPTEDRAFT_108687</name>
</gene>
<reference evidence="8 10" key="2">
    <citation type="journal article" date="2013" name="Nature">
        <title>Insights into bilaterian evolution from three spiralian genomes.</title>
        <authorList>
            <person name="Simakov O."/>
            <person name="Marletaz F."/>
            <person name="Cho S.J."/>
            <person name="Edsinger-Gonzales E."/>
            <person name="Havlak P."/>
            <person name="Hellsten U."/>
            <person name="Kuo D.H."/>
            <person name="Larsson T."/>
            <person name="Lv J."/>
            <person name="Arendt D."/>
            <person name="Savage R."/>
            <person name="Osoegawa K."/>
            <person name="de Jong P."/>
            <person name="Grimwood J."/>
            <person name="Chapman J.A."/>
            <person name="Shapiro H."/>
            <person name="Aerts A."/>
            <person name="Otillar R.P."/>
            <person name="Terry A.Y."/>
            <person name="Boore J.L."/>
            <person name="Grigoriev I.V."/>
            <person name="Lindberg D.R."/>
            <person name="Seaver E.C."/>
            <person name="Weisblat D.A."/>
            <person name="Putnam N.H."/>
            <person name="Rokhsar D.S."/>
        </authorList>
    </citation>
    <scope>NUCLEOTIDE SEQUENCE</scope>
    <source>
        <strain evidence="8 10">I ESC-2004</strain>
    </source>
</reference>
<proteinExistence type="inferred from homology"/>
<comment type="subcellular location">
    <subcellularLocation>
        <location evidence="1">Membrane</location>
        <topology evidence="1">Multi-pass membrane protein</topology>
    </subcellularLocation>
</comment>